<feature type="domain" description="Antirepressor protein ant N-terminal" evidence="1">
    <location>
        <begin position="9"/>
        <end position="78"/>
    </location>
</feature>
<evidence type="ECO:0000313" key="3">
    <source>
        <dbReference type="Proteomes" id="UP000540079"/>
    </source>
</evidence>
<evidence type="ECO:0000313" key="2">
    <source>
        <dbReference type="EMBL" id="NNI78774.1"/>
    </source>
</evidence>
<reference evidence="2 3" key="1">
    <citation type="journal article" date="2018" name="Front. Microbiol.">
        <title>Genetic and Phylogenetic Characteristics of Pasteurella multocida Isolates From Different Host Species.</title>
        <authorList>
            <person name="Peng Z."/>
            <person name="Liang W."/>
            <person name="Wang F."/>
            <person name="Xu Z."/>
            <person name="Xie Z."/>
            <person name="Lian Z."/>
            <person name="Hua L."/>
            <person name="Zhou R."/>
            <person name="Chen H."/>
            <person name="Wu B."/>
        </authorList>
    </citation>
    <scope>NUCLEOTIDE SEQUENCE [LARGE SCALE GENOMIC DNA]</scope>
    <source>
        <strain evidence="2 3">HNA06</strain>
    </source>
</reference>
<evidence type="ECO:0000259" key="1">
    <source>
        <dbReference type="Pfam" id="PF10547"/>
    </source>
</evidence>
<sequence>MTNQTQLSTVQFHNQTLITFEQDNVQYVAMRPICENIGLDWAAQYSRINRDDVLSSIILMIRIVAEDGKNREMACFQLIT</sequence>
<gene>
    <name evidence="2" type="ORF">C2800_04965</name>
</gene>
<dbReference type="AlphaFoldDB" id="A0A849CK67"/>
<dbReference type="EMBL" id="PPVL01000004">
    <property type="protein sequence ID" value="NNI78774.1"/>
    <property type="molecule type" value="Genomic_DNA"/>
</dbReference>
<protein>
    <recommendedName>
        <fullName evidence="1">Antirepressor protein ant N-terminal domain-containing protein</fullName>
    </recommendedName>
</protein>
<comment type="caution">
    <text evidence="2">The sequence shown here is derived from an EMBL/GenBank/DDBJ whole genome shotgun (WGS) entry which is preliminary data.</text>
</comment>
<dbReference type="Pfam" id="PF10547">
    <property type="entry name" value="P22_AR_N"/>
    <property type="match status" value="1"/>
</dbReference>
<accession>A0A849CK67</accession>
<organism evidence="2 3">
    <name type="scientific">Pasteurella multocida</name>
    <dbReference type="NCBI Taxonomy" id="747"/>
    <lineage>
        <taxon>Bacteria</taxon>
        <taxon>Pseudomonadati</taxon>
        <taxon>Pseudomonadota</taxon>
        <taxon>Gammaproteobacteria</taxon>
        <taxon>Pasteurellales</taxon>
        <taxon>Pasteurellaceae</taxon>
        <taxon>Pasteurella</taxon>
    </lineage>
</organism>
<dbReference type="Proteomes" id="UP000540079">
    <property type="component" value="Unassembled WGS sequence"/>
</dbReference>
<proteinExistence type="predicted"/>
<dbReference type="InterPro" id="IPR018875">
    <property type="entry name" value="Antirepressor_Ant_N"/>
</dbReference>
<name>A0A849CK67_PASMD</name>